<dbReference type="InterPro" id="IPR005119">
    <property type="entry name" value="LysR_subst-bd"/>
</dbReference>
<dbReference type="PROSITE" id="PS50931">
    <property type="entry name" value="HTH_LYSR"/>
    <property type="match status" value="1"/>
</dbReference>
<sequence length="299" mass="34009">MDLESLKMFCLVVEEGSISRAAKLVYVSQPAVTRKIHQLEDYYGTPLFDRSNGKMTLTKAGKMLYPIAKNIVEEIQQSKEAVKEITGHKDFTLSVGATLTIGEYLLPSLLGKFKKEVPDVKLSLAISNTPGIIDRLVDRKIDIGFVEGVVENSIFHVKKLVDDELILVCGREHPLKEKKQIDIEELAKEKMIWREKNSGTRLIIENTLKKYGVLDKINYYMELGSTQAVKAAIESGLGIGFLPRITVSRELKYGYLHELKIKDVEIKRHLSILSRTERFRKEIVDEFIDFIYKKMVSSG</sequence>
<dbReference type="SUPFAM" id="SSF46785">
    <property type="entry name" value="Winged helix' DNA-binding domain"/>
    <property type="match status" value="1"/>
</dbReference>
<protein>
    <submittedName>
        <fullName evidence="7">LysR family transcriptional regulator</fullName>
    </submittedName>
</protein>
<evidence type="ECO:0000313" key="7">
    <source>
        <dbReference type="EMBL" id="KZN94608.1"/>
    </source>
</evidence>
<proteinExistence type="inferred from homology"/>
<gene>
    <name evidence="6" type="ORF">AP3564_12540</name>
    <name evidence="7" type="ORF">AZI98_18060</name>
</gene>
<accession>A0A167YW03</accession>
<evidence type="ECO:0000313" key="8">
    <source>
        <dbReference type="Proteomes" id="UP000076476"/>
    </source>
</evidence>
<accession>A0A163YCC0</accession>
<dbReference type="GO" id="GO:0003700">
    <property type="term" value="F:DNA-binding transcription factor activity"/>
    <property type="evidence" value="ECO:0007669"/>
    <property type="project" value="InterPro"/>
</dbReference>
<evidence type="ECO:0000256" key="3">
    <source>
        <dbReference type="ARBA" id="ARBA00023125"/>
    </source>
</evidence>
<comment type="similarity">
    <text evidence="1">Belongs to the LysR transcriptional regulatory family.</text>
</comment>
<dbReference type="FunFam" id="1.10.10.10:FF:000001">
    <property type="entry name" value="LysR family transcriptional regulator"/>
    <property type="match status" value="1"/>
</dbReference>
<dbReference type="PANTHER" id="PTHR30126:SF39">
    <property type="entry name" value="HTH-TYPE TRANSCRIPTIONAL REGULATOR CYSL"/>
    <property type="match status" value="1"/>
</dbReference>
<evidence type="ECO:0000256" key="2">
    <source>
        <dbReference type="ARBA" id="ARBA00023015"/>
    </source>
</evidence>
<dbReference type="Gene3D" id="1.10.10.10">
    <property type="entry name" value="Winged helix-like DNA-binding domain superfamily/Winged helix DNA-binding domain"/>
    <property type="match status" value="1"/>
</dbReference>
<dbReference type="Pfam" id="PF00126">
    <property type="entry name" value="HTH_1"/>
    <property type="match status" value="1"/>
</dbReference>
<dbReference type="Proteomes" id="UP000076476">
    <property type="component" value="Unassembled WGS sequence"/>
</dbReference>
<dbReference type="PANTHER" id="PTHR30126">
    <property type="entry name" value="HTH-TYPE TRANSCRIPTIONAL REGULATOR"/>
    <property type="match status" value="1"/>
</dbReference>
<reference evidence="6 9" key="2">
    <citation type="submission" date="2016-10" db="EMBL/GenBank/DDBJ databases">
        <title>The whole genome sequencing and assembly of Aeribacillus pallidus KCTC3564 strain.</title>
        <authorList>
            <person name="Lee Y.-J."/>
            <person name="Park M.-K."/>
            <person name="Yi H."/>
            <person name="Bahn Y.-S."/>
            <person name="Kim J.F."/>
            <person name="Lee D.-W."/>
        </authorList>
    </citation>
    <scope>NUCLEOTIDE SEQUENCE [LARGE SCALE GENOMIC DNA]</scope>
    <source>
        <strain evidence="6 9">KCTC3564</strain>
    </source>
</reference>
<keyword evidence="8" id="KW-1185">Reference proteome</keyword>
<dbReference type="PRINTS" id="PR00039">
    <property type="entry name" value="HTHLYSR"/>
</dbReference>
<dbReference type="OrthoDB" id="9778774at2"/>
<evidence type="ECO:0000256" key="1">
    <source>
        <dbReference type="ARBA" id="ARBA00009437"/>
    </source>
</evidence>
<keyword evidence="4" id="KW-0804">Transcription</keyword>
<dbReference type="EMBL" id="CP017703">
    <property type="protein sequence ID" value="ASS90935.1"/>
    <property type="molecule type" value="Genomic_DNA"/>
</dbReference>
<reference evidence="7 8" key="1">
    <citation type="submission" date="2016-04" db="EMBL/GenBank/DDBJ databases">
        <title>Draft genome sequence of Aeribacillus pallidus 8m3 from petroleum reservoir.</title>
        <authorList>
            <person name="Poltaraus A.B."/>
            <person name="Nazina T.N."/>
            <person name="Tourova T.P."/>
            <person name="Malakho S.M."/>
            <person name="Korshunova A.V."/>
            <person name="Sokolova D.S."/>
        </authorList>
    </citation>
    <scope>NUCLEOTIDE SEQUENCE [LARGE SCALE GENOMIC DNA]</scope>
    <source>
        <strain evidence="7 8">8m3</strain>
    </source>
</reference>
<evidence type="ECO:0000256" key="4">
    <source>
        <dbReference type="ARBA" id="ARBA00023163"/>
    </source>
</evidence>
<dbReference type="GeneID" id="301125904"/>
<dbReference type="GO" id="GO:0000976">
    <property type="term" value="F:transcription cis-regulatory region binding"/>
    <property type="evidence" value="ECO:0007669"/>
    <property type="project" value="TreeGrafter"/>
</dbReference>
<evidence type="ECO:0000313" key="6">
    <source>
        <dbReference type="EMBL" id="ASS90935.1"/>
    </source>
</evidence>
<name>A0A167YW03_9BACI</name>
<dbReference type="Proteomes" id="UP000214606">
    <property type="component" value="Chromosome"/>
</dbReference>
<dbReference type="AlphaFoldDB" id="A0A167YW03"/>
<dbReference type="EMBL" id="LWBR01000079">
    <property type="protein sequence ID" value="KZN94608.1"/>
    <property type="molecule type" value="Genomic_DNA"/>
</dbReference>
<dbReference type="Gene3D" id="3.40.190.290">
    <property type="match status" value="1"/>
</dbReference>
<feature type="domain" description="HTH lysR-type" evidence="5">
    <location>
        <begin position="1"/>
        <end position="58"/>
    </location>
</feature>
<dbReference type="InterPro" id="IPR036388">
    <property type="entry name" value="WH-like_DNA-bd_sf"/>
</dbReference>
<dbReference type="RefSeq" id="WP_063389634.1">
    <property type="nucleotide sequence ID" value="NZ_CP017703.1"/>
</dbReference>
<dbReference type="CDD" id="cd08420">
    <property type="entry name" value="PBP2_CysL_like"/>
    <property type="match status" value="1"/>
</dbReference>
<dbReference type="InterPro" id="IPR000847">
    <property type="entry name" value="LysR_HTH_N"/>
</dbReference>
<dbReference type="Pfam" id="PF03466">
    <property type="entry name" value="LysR_substrate"/>
    <property type="match status" value="1"/>
</dbReference>
<organism evidence="7 8">
    <name type="scientific">Aeribacillus pallidus</name>
    <dbReference type="NCBI Taxonomy" id="33936"/>
    <lineage>
        <taxon>Bacteria</taxon>
        <taxon>Bacillati</taxon>
        <taxon>Bacillota</taxon>
        <taxon>Bacilli</taxon>
        <taxon>Bacillales</taxon>
        <taxon>Bacillaceae</taxon>
        <taxon>Aeribacillus</taxon>
    </lineage>
</organism>
<evidence type="ECO:0000313" key="9">
    <source>
        <dbReference type="Proteomes" id="UP000214606"/>
    </source>
</evidence>
<evidence type="ECO:0000259" key="5">
    <source>
        <dbReference type="PROSITE" id="PS50931"/>
    </source>
</evidence>
<dbReference type="KEGG" id="apak:AP3564_12540"/>
<keyword evidence="2" id="KW-0805">Transcription regulation</keyword>
<dbReference type="InterPro" id="IPR036390">
    <property type="entry name" value="WH_DNA-bd_sf"/>
</dbReference>
<dbReference type="SUPFAM" id="SSF53850">
    <property type="entry name" value="Periplasmic binding protein-like II"/>
    <property type="match status" value="1"/>
</dbReference>
<keyword evidence="3" id="KW-0238">DNA-binding</keyword>
<dbReference type="STRING" id="33936.AZI98_18060"/>